<dbReference type="SUPFAM" id="SSF47923">
    <property type="entry name" value="Ypt/Rab-GAP domain of gyp1p"/>
    <property type="match status" value="2"/>
</dbReference>
<dbReference type="FunFam" id="1.10.8.270:FF:000016">
    <property type="entry name" value="TBC1 domain family member 2A"/>
    <property type="match status" value="1"/>
</dbReference>
<dbReference type="Gene3D" id="1.10.472.80">
    <property type="entry name" value="Ypt/Rab-GAP domain of gyp1p, domain 3"/>
    <property type="match status" value="1"/>
</dbReference>
<dbReference type="GO" id="GO:0005096">
    <property type="term" value="F:GTPase activator activity"/>
    <property type="evidence" value="ECO:0007669"/>
    <property type="project" value="TreeGrafter"/>
</dbReference>
<dbReference type="GO" id="GO:0031267">
    <property type="term" value="F:small GTPase binding"/>
    <property type="evidence" value="ECO:0007669"/>
    <property type="project" value="TreeGrafter"/>
</dbReference>
<evidence type="ECO:0000313" key="3">
    <source>
        <dbReference type="Proteomes" id="UP000271241"/>
    </source>
</evidence>
<dbReference type="InterPro" id="IPR035969">
    <property type="entry name" value="Rab-GAP_TBC_sf"/>
</dbReference>
<feature type="domain" description="Rab-GAP TBC" evidence="1">
    <location>
        <begin position="60"/>
        <end position="281"/>
    </location>
</feature>
<proteinExistence type="predicted"/>
<dbReference type="STRING" id="78915.A0A4P9XVV5"/>
<keyword evidence="3" id="KW-1185">Reference proteome</keyword>
<dbReference type="PANTHER" id="PTHR47219">
    <property type="entry name" value="RAB GTPASE-ACTIVATING PROTEIN 1-LIKE"/>
    <property type="match status" value="1"/>
</dbReference>
<dbReference type="Proteomes" id="UP000271241">
    <property type="component" value="Unassembled WGS sequence"/>
</dbReference>
<reference evidence="3" key="1">
    <citation type="journal article" date="2018" name="Nat. Microbiol.">
        <title>Leveraging single-cell genomics to expand the fungal tree of life.</title>
        <authorList>
            <person name="Ahrendt S.R."/>
            <person name="Quandt C.A."/>
            <person name="Ciobanu D."/>
            <person name="Clum A."/>
            <person name="Salamov A."/>
            <person name="Andreopoulos B."/>
            <person name="Cheng J.F."/>
            <person name="Woyke T."/>
            <person name="Pelin A."/>
            <person name="Henrissat B."/>
            <person name="Reynolds N.K."/>
            <person name="Benny G.L."/>
            <person name="Smith M.E."/>
            <person name="James T.Y."/>
            <person name="Grigoriev I.V."/>
        </authorList>
    </citation>
    <scope>NUCLEOTIDE SEQUENCE [LARGE SCALE GENOMIC DNA]</scope>
    <source>
        <strain evidence="3">RSA 1356</strain>
    </source>
</reference>
<accession>A0A4P9XVV5</accession>
<sequence>MYGFRKGNQHLSLAEIQKFEVEYAPTMQRRREKWDALLREYSNGQLPPLSSKVRRFIRKGIPPHLRGQCWLHYSGAMEYMKKNRGRYQQLVALSSDRKYREHRDLIERDLHRTFPENIQFTSAAPSTLVRRRASPVTSRFRQQPTSSTVPILQQLRRVLTAFAVRCPSVGYCQSLNYVVGLLLLFMSEEEAFWMLCTIVERIMPEGMYGVKMEGVTVDQEVLMRLLEERMPAIGHRLSRDSAEAGAPPVTFVTSHWFLTLFVDVLPVESNLRVWDCLFLEGSEVLFRVALTLFKMHEQQICAIDDPLELFQYLQNMPKRIVNCHWLMENCFRKYTSMTHVNAKELERRRKHARDVTLRRLSTTTSAAAEPAPAPTRGESVAALFRL</sequence>
<dbReference type="OrthoDB" id="294251at2759"/>
<name>A0A4P9XVV5_9FUNG</name>
<dbReference type="SMART" id="SM00164">
    <property type="entry name" value="TBC"/>
    <property type="match status" value="1"/>
</dbReference>
<evidence type="ECO:0000259" key="1">
    <source>
        <dbReference type="PROSITE" id="PS50086"/>
    </source>
</evidence>
<dbReference type="PANTHER" id="PTHR47219:SF20">
    <property type="entry name" value="TBC1 DOMAIN FAMILY MEMBER 2B"/>
    <property type="match status" value="1"/>
</dbReference>
<dbReference type="Gene3D" id="1.10.10.750">
    <property type="entry name" value="Ypt/Rab-GAP domain of gyp1p, domain 1"/>
    <property type="match status" value="1"/>
</dbReference>
<dbReference type="AlphaFoldDB" id="A0A4P9XVV5"/>
<dbReference type="InterPro" id="IPR000195">
    <property type="entry name" value="Rab-GAP-TBC_dom"/>
</dbReference>
<gene>
    <name evidence="2" type="ORF">THASP1DRAFT_12847</name>
</gene>
<evidence type="ECO:0000313" key="2">
    <source>
        <dbReference type="EMBL" id="RKP10418.1"/>
    </source>
</evidence>
<protein>
    <submittedName>
        <fullName evidence="2">Rab-GTPase-TBC domain-containing protein</fullName>
    </submittedName>
</protein>
<organism evidence="2 3">
    <name type="scientific">Thamnocephalis sphaerospora</name>
    <dbReference type="NCBI Taxonomy" id="78915"/>
    <lineage>
        <taxon>Eukaryota</taxon>
        <taxon>Fungi</taxon>
        <taxon>Fungi incertae sedis</taxon>
        <taxon>Zoopagomycota</taxon>
        <taxon>Zoopagomycotina</taxon>
        <taxon>Zoopagomycetes</taxon>
        <taxon>Zoopagales</taxon>
        <taxon>Sigmoideomycetaceae</taxon>
        <taxon>Thamnocephalis</taxon>
    </lineage>
</organism>
<dbReference type="InterPro" id="IPR050302">
    <property type="entry name" value="Rab_GAP_TBC_domain"/>
</dbReference>
<dbReference type="Pfam" id="PF00566">
    <property type="entry name" value="RabGAP-TBC"/>
    <property type="match status" value="1"/>
</dbReference>
<dbReference type="PROSITE" id="PS50086">
    <property type="entry name" value="TBC_RABGAP"/>
    <property type="match status" value="1"/>
</dbReference>
<dbReference type="Gene3D" id="1.10.8.270">
    <property type="entry name" value="putative rabgap domain of human tbc1 domain family member 14 like domains"/>
    <property type="match status" value="1"/>
</dbReference>
<dbReference type="EMBL" id="KZ992453">
    <property type="protein sequence ID" value="RKP10418.1"/>
    <property type="molecule type" value="Genomic_DNA"/>
</dbReference>